<dbReference type="GO" id="GO:0008728">
    <property type="term" value="F:GTP diphosphokinase activity"/>
    <property type="evidence" value="ECO:0007669"/>
    <property type="project" value="UniProtKB-EC"/>
</dbReference>
<comment type="similarity">
    <text evidence="2">Belongs to the RelA/SpoT family.</text>
</comment>
<organism evidence="21 22">
    <name type="scientific">Fraxinus pennsylvanica</name>
    <dbReference type="NCBI Taxonomy" id="56036"/>
    <lineage>
        <taxon>Eukaryota</taxon>
        <taxon>Viridiplantae</taxon>
        <taxon>Streptophyta</taxon>
        <taxon>Embryophyta</taxon>
        <taxon>Tracheophyta</taxon>
        <taxon>Spermatophyta</taxon>
        <taxon>Magnoliopsida</taxon>
        <taxon>eudicotyledons</taxon>
        <taxon>Gunneridae</taxon>
        <taxon>Pentapetalae</taxon>
        <taxon>asterids</taxon>
        <taxon>lamiids</taxon>
        <taxon>Lamiales</taxon>
        <taxon>Oleaceae</taxon>
        <taxon>Oleeae</taxon>
        <taxon>Fraxinus</taxon>
    </lineage>
</organism>
<dbReference type="PROSITE" id="PS51831">
    <property type="entry name" value="HD"/>
    <property type="match status" value="1"/>
</dbReference>
<evidence type="ECO:0000256" key="3">
    <source>
        <dbReference type="ARBA" id="ARBA00011073"/>
    </source>
</evidence>
<gene>
    <name evidence="21" type="ORF">FPE_LOCUS28522</name>
</gene>
<proteinExistence type="inferred from homology"/>
<evidence type="ECO:0000256" key="15">
    <source>
        <dbReference type="ARBA" id="ARBA00082153"/>
    </source>
</evidence>
<dbReference type="SUPFAM" id="SSF109604">
    <property type="entry name" value="HD-domain/PDEase-like"/>
    <property type="match status" value="1"/>
</dbReference>
<dbReference type="GO" id="GO:0005525">
    <property type="term" value="F:GTP binding"/>
    <property type="evidence" value="ECO:0007669"/>
    <property type="project" value="UniProtKB-KW"/>
</dbReference>
<comment type="subcellular location">
    <subcellularLocation>
        <location evidence="1">Secreted</location>
    </subcellularLocation>
</comment>
<protein>
    <recommendedName>
        <fullName evidence="13">Putative GTP diphosphokinase RSH1, chloroplastic</fullName>
        <ecNumber evidence="4">2.7.6.5</ecNumber>
    </recommendedName>
    <alternativeName>
        <fullName evidence="14">RelA/SpoT homolog 1</fullName>
    </alternativeName>
    <alternativeName>
        <fullName evidence="15">ppGpp synthetase RSH1</fullName>
    </alternativeName>
</protein>
<dbReference type="InterPro" id="IPR045865">
    <property type="entry name" value="ACT-like_dom_sf"/>
</dbReference>
<evidence type="ECO:0000256" key="12">
    <source>
        <dbReference type="ARBA" id="ARBA00023180"/>
    </source>
</evidence>
<dbReference type="InterPro" id="IPR006674">
    <property type="entry name" value="HD_domain"/>
</dbReference>
<dbReference type="GO" id="GO:0005576">
    <property type="term" value="C:extracellular region"/>
    <property type="evidence" value="ECO:0007669"/>
    <property type="project" value="UniProtKB-SubCell"/>
</dbReference>
<dbReference type="CDD" id="cd04852">
    <property type="entry name" value="Peptidases_S8_3"/>
    <property type="match status" value="1"/>
</dbReference>
<evidence type="ECO:0000256" key="8">
    <source>
        <dbReference type="ARBA" id="ARBA00022801"/>
    </source>
</evidence>
<dbReference type="InterPro" id="IPR037045">
    <property type="entry name" value="S8pro/Inhibitor_I9_sf"/>
</dbReference>
<dbReference type="Gene3D" id="2.60.40.2310">
    <property type="match status" value="1"/>
</dbReference>
<evidence type="ECO:0000259" key="20">
    <source>
        <dbReference type="PROSITE" id="PS51880"/>
    </source>
</evidence>
<dbReference type="Pfam" id="PF02225">
    <property type="entry name" value="PA"/>
    <property type="match status" value="1"/>
</dbReference>
<dbReference type="Pfam" id="PF00082">
    <property type="entry name" value="Peptidase_S8"/>
    <property type="match status" value="1"/>
</dbReference>
<dbReference type="Gene3D" id="3.40.50.200">
    <property type="entry name" value="Peptidase S8/S53 domain"/>
    <property type="match status" value="1"/>
</dbReference>
<dbReference type="PRINTS" id="PR00723">
    <property type="entry name" value="SUBTILISIN"/>
</dbReference>
<dbReference type="InterPro" id="IPR012676">
    <property type="entry name" value="TGS-like"/>
</dbReference>
<dbReference type="Gene3D" id="3.50.30.30">
    <property type="match status" value="1"/>
</dbReference>
<dbReference type="InterPro" id="IPR000209">
    <property type="entry name" value="Peptidase_S8/S53_dom"/>
</dbReference>
<dbReference type="CDD" id="cd02120">
    <property type="entry name" value="PA_subtilisin_like"/>
    <property type="match status" value="1"/>
</dbReference>
<keyword evidence="7" id="KW-0732">Signal</keyword>
<dbReference type="CDD" id="cd00077">
    <property type="entry name" value="HDc"/>
    <property type="match status" value="1"/>
</dbReference>
<evidence type="ECO:0000256" key="10">
    <source>
        <dbReference type="ARBA" id="ARBA00023016"/>
    </source>
</evidence>
<comment type="similarity">
    <text evidence="3 17">Belongs to the peptidase S8 family.</text>
</comment>
<dbReference type="CDD" id="cd01668">
    <property type="entry name" value="TGS_RSH"/>
    <property type="match status" value="1"/>
</dbReference>
<feature type="active site" description="Charge relay system" evidence="16 17">
    <location>
        <position position="1400"/>
    </location>
</feature>
<dbReference type="SUPFAM" id="SSF81271">
    <property type="entry name" value="TGS-like"/>
    <property type="match status" value="1"/>
</dbReference>
<dbReference type="SUPFAM" id="SSF55021">
    <property type="entry name" value="ACT-like"/>
    <property type="match status" value="1"/>
</dbReference>
<dbReference type="SMART" id="SM00954">
    <property type="entry name" value="RelA_SpoT"/>
    <property type="match status" value="1"/>
</dbReference>
<evidence type="ECO:0000313" key="21">
    <source>
        <dbReference type="EMBL" id="CAI9781092.1"/>
    </source>
</evidence>
<dbReference type="InterPro" id="IPR003137">
    <property type="entry name" value="PA_domain"/>
</dbReference>
<evidence type="ECO:0000259" key="18">
    <source>
        <dbReference type="PROSITE" id="PS51671"/>
    </source>
</evidence>
<dbReference type="Pfam" id="PF05922">
    <property type="entry name" value="Inhibitor_I9"/>
    <property type="match status" value="1"/>
</dbReference>
<dbReference type="GO" id="GO:0004252">
    <property type="term" value="F:serine-type endopeptidase activity"/>
    <property type="evidence" value="ECO:0007669"/>
    <property type="project" value="UniProtKB-UniRule"/>
</dbReference>
<evidence type="ECO:0000256" key="17">
    <source>
        <dbReference type="PROSITE-ProRule" id="PRU01240"/>
    </source>
</evidence>
<dbReference type="FunFam" id="3.40.50.200:FF:000006">
    <property type="entry name" value="Subtilisin-like protease SBT1.5"/>
    <property type="match status" value="1"/>
</dbReference>
<dbReference type="InterPro" id="IPR033655">
    <property type="entry name" value="TGS_RelA/SpoT"/>
</dbReference>
<dbReference type="PROSITE" id="PS51671">
    <property type="entry name" value="ACT"/>
    <property type="match status" value="1"/>
</dbReference>
<dbReference type="Gene3D" id="3.30.70.80">
    <property type="entry name" value="Peptidase S8 propeptide/proteinase inhibitor I9"/>
    <property type="match status" value="1"/>
</dbReference>
<feature type="active site" description="Charge relay system" evidence="16 17">
    <location>
        <position position="986"/>
    </location>
</feature>
<keyword evidence="5" id="KW-0964">Secreted</keyword>
<dbReference type="InterPro" id="IPR041469">
    <property type="entry name" value="Subtilisin-like_FN3"/>
</dbReference>
<dbReference type="Pfam" id="PF02824">
    <property type="entry name" value="TGS"/>
    <property type="match status" value="1"/>
</dbReference>
<dbReference type="PROSITE" id="PS00138">
    <property type="entry name" value="SUBTILASE_SER"/>
    <property type="match status" value="1"/>
</dbReference>
<dbReference type="InterPro" id="IPR036852">
    <property type="entry name" value="Peptidase_S8/S53_dom_sf"/>
</dbReference>
<dbReference type="InterPro" id="IPR002912">
    <property type="entry name" value="ACT_dom"/>
</dbReference>
<dbReference type="InterPro" id="IPR015500">
    <property type="entry name" value="Peptidase_S8_subtilisin-rel"/>
</dbReference>
<evidence type="ECO:0000256" key="11">
    <source>
        <dbReference type="ARBA" id="ARBA00023134"/>
    </source>
</evidence>
<dbReference type="SUPFAM" id="SSF52743">
    <property type="entry name" value="Subtilisin-like"/>
    <property type="match status" value="1"/>
</dbReference>
<feature type="domain" description="HD" evidence="19">
    <location>
        <begin position="165"/>
        <end position="272"/>
    </location>
</feature>
<dbReference type="PROSITE" id="PS51880">
    <property type="entry name" value="TGS"/>
    <property type="match status" value="1"/>
</dbReference>
<dbReference type="CDD" id="cd05399">
    <property type="entry name" value="NT_Rel-Spo_like"/>
    <property type="match status" value="1"/>
</dbReference>
<evidence type="ECO:0000256" key="13">
    <source>
        <dbReference type="ARBA" id="ARBA00070102"/>
    </source>
</evidence>
<feature type="domain" description="TGS" evidence="20">
    <location>
        <begin position="554"/>
        <end position="617"/>
    </location>
</feature>
<evidence type="ECO:0000313" key="22">
    <source>
        <dbReference type="Proteomes" id="UP000834106"/>
    </source>
</evidence>
<dbReference type="Gene3D" id="3.30.70.260">
    <property type="match status" value="1"/>
</dbReference>
<evidence type="ECO:0000256" key="2">
    <source>
        <dbReference type="ARBA" id="ARBA00007476"/>
    </source>
</evidence>
<dbReference type="FunFam" id="3.50.30.30:FF:000005">
    <property type="entry name" value="subtilisin-like protease SBT1.5"/>
    <property type="match status" value="1"/>
</dbReference>
<keyword evidence="11" id="KW-0342">GTP-binding</keyword>
<dbReference type="InterPro" id="IPR004095">
    <property type="entry name" value="TGS"/>
</dbReference>
<keyword evidence="9 17" id="KW-0720">Serine protease</keyword>
<keyword evidence="22" id="KW-1185">Reference proteome</keyword>
<dbReference type="InterPro" id="IPR012675">
    <property type="entry name" value="Beta-grasp_dom_sf"/>
</dbReference>
<dbReference type="InterPro" id="IPR023828">
    <property type="entry name" value="Peptidase_S8_Ser-AS"/>
</dbReference>
<dbReference type="SMART" id="SM00471">
    <property type="entry name" value="HDc"/>
    <property type="match status" value="1"/>
</dbReference>
<keyword evidence="12" id="KW-0325">Glycoprotein</keyword>
<dbReference type="GO" id="GO:0006508">
    <property type="term" value="P:proteolysis"/>
    <property type="evidence" value="ECO:0007669"/>
    <property type="project" value="UniProtKB-KW"/>
</dbReference>
<keyword evidence="8 17" id="KW-0378">Hydrolase</keyword>
<dbReference type="EC" id="2.7.6.5" evidence="4"/>
<keyword evidence="10" id="KW-0346">Stress response</keyword>
<evidence type="ECO:0000256" key="14">
    <source>
        <dbReference type="ARBA" id="ARBA00075768"/>
    </source>
</evidence>
<evidence type="ECO:0000256" key="4">
    <source>
        <dbReference type="ARBA" id="ARBA00013251"/>
    </source>
</evidence>
<dbReference type="PROSITE" id="PS51892">
    <property type="entry name" value="SUBTILASE"/>
    <property type="match status" value="1"/>
</dbReference>
<evidence type="ECO:0000256" key="6">
    <source>
        <dbReference type="ARBA" id="ARBA00022670"/>
    </source>
</evidence>
<dbReference type="GO" id="GO:0048731">
    <property type="term" value="P:system development"/>
    <property type="evidence" value="ECO:0007669"/>
    <property type="project" value="UniProtKB-ARBA"/>
</dbReference>
<keyword evidence="11" id="KW-0547">Nucleotide-binding</keyword>
<dbReference type="InterPro" id="IPR010259">
    <property type="entry name" value="S8pro/Inhibitor_I9"/>
</dbReference>
<dbReference type="InterPro" id="IPR007685">
    <property type="entry name" value="RelA_SpoT"/>
</dbReference>
<dbReference type="Pfam" id="PF17766">
    <property type="entry name" value="fn3_6"/>
    <property type="match status" value="1"/>
</dbReference>
<evidence type="ECO:0000256" key="7">
    <source>
        <dbReference type="ARBA" id="ARBA00022729"/>
    </source>
</evidence>
<feature type="domain" description="ACT" evidence="18">
    <location>
        <begin position="763"/>
        <end position="835"/>
    </location>
</feature>
<dbReference type="Gene3D" id="3.10.20.30">
    <property type="match status" value="1"/>
</dbReference>
<evidence type="ECO:0000259" key="19">
    <source>
        <dbReference type="PROSITE" id="PS51831"/>
    </source>
</evidence>
<dbReference type="EMBL" id="OU503053">
    <property type="protein sequence ID" value="CAI9781092.1"/>
    <property type="molecule type" value="Genomic_DNA"/>
</dbReference>
<dbReference type="Pfam" id="PF13328">
    <property type="entry name" value="HD_4"/>
    <property type="match status" value="1"/>
</dbReference>
<dbReference type="PANTHER" id="PTHR43061">
    <property type="entry name" value="GTP DIPHOSPHOKINASE RSH1, CHLOROPLASTIC-RELATED"/>
    <property type="match status" value="1"/>
</dbReference>
<dbReference type="Pfam" id="PF04607">
    <property type="entry name" value="RelA_SpoT"/>
    <property type="match status" value="1"/>
</dbReference>
<evidence type="ECO:0000256" key="1">
    <source>
        <dbReference type="ARBA" id="ARBA00004613"/>
    </source>
</evidence>
<evidence type="ECO:0000256" key="5">
    <source>
        <dbReference type="ARBA" id="ARBA00022525"/>
    </source>
</evidence>
<dbReference type="GO" id="GO:0015969">
    <property type="term" value="P:guanosine tetraphosphate metabolic process"/>
    <property type="evidence" value="ECO:0007669"/>
    <property type="project" value="InterPro"/>
</dbReference>
<dbReference type="InterPro" id="IPR034197">
    <property type="entry name" value="Peptidases_S8_3"/>
</dbReference>
<dbReference type="Gene3D" id="3.30.460.10">
    <property type="entry name" value="Beta Polymerase, domain 2"/>
    <property type="match status" value="1"/>
</dbReference>
<name>A0AAD2E6Z9_9LAMI</name>
<feature type="active site" description="Charge relay system" evidence="16 17">
    <location>
        <position position="1059"/>
    </location>
</feature>
<dbReference type="Gene3D" id="1.10.3210.10">
    <property type="entry name" value="Hypothetical protein af1432"/>
    <property type="match status" value="1"/>
</dbReference>
<dbReference type="FunFam" id="1.10.3210.10:FF:000001">
    <property type="entry name" value="GTP pyrophosphokinase RelA"/>
    <property type="match status" value="1"/>
</dbReference>
<accession>A0AAD2E6Z9</accession>
<dbReference type="InterPro" id="IPR003607">
    <property type="entry name" value="HD/PDEase_dom"/>
</dbReference>
<dbReference type="FunFam" id="3.30.70.80:FF:000003">
    <property type="entry name" value="Subtilisin-like protease SBT1.9"/>
    <property type="match status" value="1"/>
</dbReference>
<dbReference type="Proteomes" id="UP000834106">
    <property type="component" value="Chromosome 18"/>
</dbReference>
<dbReference type="InterPro" id="IPR043519">
    <property type="entry name" value="NT_sf"/>
</dbReference>
<reference evidence="21" key="1">
    <citation type="submission" date="2023-05" db="EMBL/GenBank/DDBJ databases">
        <authorList>
            <person name="Huff M."/>
        </authorList>
    </citation>
    <scope>NUCLEOTIDE SEQUENCE</scope>
</reference>
<sequence>MTSVSSMSVSVECLNIFKFWKGDVSGKYDCSVLSCASKAPRALTGFVASTAYPSQQCGRTARRNHISCRFESQNSGRWYSHEASDSVLLQKLLSSRMVHLTTGKWNLLSLPSSSQSCEVSPDSLWEDLKPTISYLSSKELKLVRNALNLAYEAHNGQKRRSGEPFIIHPVAVAQILGELELDWESIAAGLLHDTVEDTNVVTFERIEKDFGTTVRHIVEGETKVSKLGKLKSKDENHSVQDVKADDFRQMFLAMTEEVRVIIVKLADRLHNMRTLSHMPPHKQSSIALETLQVFAPLAKLLGIYQIKSELENLAFMYTNAQEYGKVRRRISELYKEHEKELEEANKILMKRIQGNQFLDLMTVKTEVRSVCKEPYSIYKSVLKSRSSINEVNQIAQLRIIIKPKPCVEVGPLCSAQQICYHVLGLVHGIWTPIPRAIKDYIATPKPNGYQSLHTTVIPFLYESMFRLEVQIRTEEMDLIAERGIAAHYSGKIFVNGLVGHMPNGSSSRGKTVCLNNANITQRIGWLNAIREWQEEFVGNMSSREFVDTITRDLLGSRVFVFTPRGEIKNLPKGATVVDYAYMIHTEIGNKMVAAKVNGNLISPTHMLANAEVVEIITYNGLSGKSSFQRQKQWLQYAKTRSARHKIMKFLKEQAALSATEMTADSMKEFTAESEQDSGTEEIVDYSKGAKHTWENILKNIAQMSSSKHVSLKANEEVLSQGNGVAKMILANIPMYREVLPGLDSWRASEVASWHNLQGHSVQWFCIVCTDRRGMLADVTAALAAEGITICSCTAEIDRGKGMGVVLFHIEASLDSLISACSKVGLILGVLEWSTGCSWSSSMENQQFLEFFFQFLLISSETEFEKIQTFIVGVQNDLKPSPFSDVEQWYKSTLRSLGSYTESSQTEKTQEFLHVYRTVFHGFSAKLTPEQAQELKNRREILAVLPDRLRQLHITRSPHFLGLSSINPSELLTESDSGSNVIIGIFDTGIWPERRSFHDEGLGPIPATWKGECTEGENFTKANCNKKIIGARYFTAGYEAHTGGINDTEEIKSARDTEGHGTHTTSTAAGRAVSNASLFGYAHGVAVGVAPKARVAVYKICWKNGCMDSDILAAFDKAVEDGVNIISISVGGGAEPYNVDPISIGSFGAMEKGILVSASAGNEGPSKMTVTNVAPWITTVGAGTIDRKFPADLVLEDGRVINGASVYGGHPLPEKNYFPIIYAGNASANSSSGGRRAGSFMAATCMANSLDKELVRGKIVVCDRGSTTRVSKGEVVKKAGGAAVVVANVAPIGEGLVADSHLIPGLAITESAGHTVRNYINSNPNPRAKMIFRGTVIGVKPAPVVASFSSRGPSIDSVHVLKPDVIAPGVNILAAWPDGLSPTELAFDIRRTEFNMASGTSMSCPHVSGVAALLKGAHPDWSPAMVRSALMTTAYTQDLEGNPLLDEKSYNLATIYDMGAGHVNPEKAVNPGLVYDLTANDYVDFLCASNFTRRDVRQIARRPVSCGKKQSKPWNFNYPAISIAFEASEPLDSIVVSRTVTHVSENGATYGVSVTNPKGATMTVTPSKLDFKMKGEKQSYMVKISAEKLTVSPGNSVTEVGKIIWSDGRHQVVSPVVVVWRQGY</sequence>
<dbReference type="PANTHER" id="PTHR43061:SF1">
    <property type="entry name" value="GTP DIPHOSPHOKINASE RSH1, CHLOROPLASTIC-RELATED"/>
    <property type="match status" value="1"/>
</dbReference>
<keyword evidence="6 17" id="KW-0645">Protease</keyword>
<dbReference type="SUPFAM" id="SSF81301">
    <property type="entry name" value="Nucleotidyltransferase"/>
    <property type="match status" value="1"/>
</dbReference>
<dbReference type="FunFam" id="3.10.20.30:FF:000002">
    <property type="entry name" value="GTP pyrophosphokinase (RelA/SpoT)"/>
    <property type="match status" value="1"/>
</dbReference>
<evidence type="ECO:0000256" key="9">
    <source>
        <dbReference type="ARBA" id="ARBA00022825"/>
    </source>
</evidence>
<evidence type="ECO:0000256" key="16">
    <source>
        <dbReference type="PIRSR" id="PIRSR615500-1"/>
    </source>
</evidence>